<comment type="caution">
    <text evidence="5">The sequence shown here is derived from an EMBL/GenBank/DDBJ whole genome shotgun (WGS) entry which is preliminary data.</text>
</comment>
<dbReference type="GO" id="GO:0019853">
    <property type="term" value="P:L-ascorbic acid biosynthetic process"/>
    <property type="evidence" value="ECO:0007669"/>
    <property type="project" value="TreeGrafter"/>
</dbReference>
<evidence type="ECO:0000256" key="1">
    <source>
        <dbReference type="ARBA" id="ARBA00008853"/>
    </source>
</evidence>
<feature type="active site" description="Proton donor/acceptor" evidence="2">
    <location>
        <position position="203"/>
    </location>
</feature>
<evidence type="ECO:0000256" key="2">
    <source>
        <dbReference type="PIRSR" id="PIRSR605511-1"/>
    </source>
</evidence>
<accession>A0A4R3YXG6</accession>
<protein>
    <submittedName>
        <fullName evidence="5">L-arabinonolactonase</fullName>
    </submittedName>
</protein>
<dbReference type="RefSeq" id="WP_132142361.1">
    <property type="nucleotide sequence ID" value="NZ_SMCS01000002.1"/>
</dbReference>
<keyword evidence="3" id="KW-0479">Metal-binding</keyword>
<dbReference type="SUPFAM" id="SSF63829">
    <property type="entry name" value="Calcium-dependent phosphotriesterase"/>
    <property type="match status" value="1"/>
</dbReference>
<dbReference type="OrthoDB" id="9775406at2"/>
<keyword evidence="6" id="KW-1185">Reference proteome</keyword>
<dbReference type="GO" id="GO:0004341">
    <property type="term" value="F:gluconolactonase activity"/>
    <property type="evidence" value="ECO:0007669"/>
    <property type="project" value="TreeGrafter"/>
</dbReference>
<dbReference type="GO" id="GO:0005509">
    <property type="term" value="F:calcium ion binding"/>
    <property type="evidence" value="ECO:0007669"/>
    <property type="project" value="TreeGrafter"/>
</dbReference>
<evidence type="ECO:0000313" key="5">
    <source>
        <dbReference type="EMBL" id="TCV96154.1"/>
    </source>
</evidence>
<dbReference type="InterPro" id="IPR013658">
    <property type="entry name" value="SGL"/>
</dbReference>
<dbReference type="AlphaFoldDB" id="A0A4R3YXG6"/>
<evidence type="ECO:0000313" key="6">
    <source>
        <dbReference type="Proteomes" id="UP000295645"/>
    </source>
</evidence>
<feature type="binding site" evidence="3">
    <location>
        <position position="203"/>
    </location>
    <ligand>
        <name>a divalent metal cation</name>
        <dbReference type="ChEBI" id="CHEBI:60240"/>
    </ligand>
</feature>
<sequence>MAANDTFQPLGATRHALAEGVLWDDLSGVIRWTDIHASRLWEYDPATGKSRDWILPARLACFALTHKPGVLLLALEHQLVRFDTHDGSIVTLDDIEPEIASTRANDGRCDRAGNLVFGTLNEGGSEKIASFYRYGADGRLSRLALPKAAITNSICFSPDGETMYFTDSPSLRIMACDYDAATGEVDRIRGFAELDPALGGEPDGSTIDADGFLWNAQWGASRVVRYAPDGRIDAIVHLPARQPSCVAFVGHELDQLAITSARQGLNDDDIERQPLHGAVFLGKAPKGRGLRESRYGHAPQGIHA</sequence>
<feature type="binding site" evidence="3">
    <location>
        <position position="152"/>
    </location>
    <ligand>
        <name>a divalent metal cation</name>
        <dbReference type="ChEBI" id="CHEBI:60240"/>
    </ligand>
</feature>
<comment type="cofactor">
    <cofactor evidence="3">
        <name>Zn(2+)</name>
        <dbReference type="ChEBI" id="CHEBI:29105"/>
    </cofactor>
    <text evidence="3">Binds 1 divalent metal cation per subunit.</text>
</comment>
<reference evidence="5 6" key="1">
    <citation type="submission" date="2019-03" db="EMBL/GenBank/DDBJ databases">
        <title>Above-ground endophytic microbial communities from plants in different locations in the United States.</title>
        <authorList>
            <person name="Frank C."/>
        </authorList>
    </citation>
    <scope>NUCLEOTIDE SEQUENCE [LARGE SCALE GENOMIC DNA]</scope>
    <source>
        <strain evidence="5 6">LP_13_YM</strain>
    </source>
</reference>
<comment type="similarity">
    <text evidence="1">Belongs to the SMP-30/CGR1 family.</text>
</comment>
<evidence type="ECO:0000259" key="4">
    <source>
        <dbReference type="Pfam" id="PF08450"/>
    </source>
</evidence>
<dbReference type="InterPro" id="IPR005511">
    <property type="entry name" value="SMP-30"/>
</dbReference>
<feature type="binding site" evidence="3">
    <location>
        <position position="103"/>
    </location>
    <ligand>
        <name>substrate</name>
    </ligand>
</feature>
<dbReference type="Proteomes" id="UP000295645">
    <property type="component" value="Unassembled WGS sequence"/>
</dbReference>
<feature type="domain" description="SMP-30/Gluconolactonase/LRE-like region" evidence="4">
    <location>
        <begin position="17"/>
        <end position="262"/>
    </location>
</feature>
<evidence type="ECO:0000256" key="3">
    <source>
        <dbReference type="PIRSR" id="PIRSR605511-2"/>
    </source>
</evidence>
<dbReference type="PANTHER" id="PTHR10907">
    <property type="entry name" value="REGUCALCIN"/>
    <property type="match status" value="1"/>
</dbReference>
<gene>
    <name evidence="5" type="ORF">EC912_102504</name>
</gene>
<dbReference type="PRINTS" id="PR01790">
    <property type="entry name" value="SMP30FAMILY"/>
</dbReference>
<dbReference type="Pfam" id="PF08450">
    <property type="entry name" value="SGL"/>
    <property type="match status" value="1"/>
</dbReference>
<dbReference type="EMBL" id="SMCS01000002">
    <property type="protein sequence ID" value="TCV96154.1"/>
    <property type="molecule type" value="Genomic_DNA"/>
</dbReference>
<dbReference type="InterPro" id="IPR011042">
    <property type="entry name" value="6-blade_b-propeller_TolB-like"/>
</dbReference>
<dbReference type="Gene3D" id="2.120.10.30">
    <property type="entry name" value="TolB, C-terminal domain"/>
    <property type="match status" value="1"/>
</dbReference>
<proteinExistence type="inferred from homology"/>
<feature type="binding site" evidence="3">
    <location>
        <position position="105"/>
    </location>
    <ligand>
        <name>substrate</name>
    </ligand>
</feature>
<keyword evidence="3" id="KW-0862">Zinc</keyword>
<organism evidence="5 6">
    <name type="scientific">Luteibacter rhizovicinus</name>
    <dbReference type="NCBI Taxonomy" id="242606"/>
    <lineage>
        <taxon>Bacteria</taxon>
        <taxon>Pseudomonadati</taxon>
        <taxon>Pseudomonadota</taxon>
        <taxon>Gammaproteobacteria</taxon>
        <taxon>Lysobacterales</taxon>
        <taxon>Rhodanobacteraceae</taxon>
        <taxon>Luteibacter</taxon>
    </lineage>
</organism>
<feature type="binding site" evidence="3">
    <location>
        <position position="19"/>
    </location>
    <ligand>
        <name>a divalent metal cation</name>
        <dbReference type="ChEBI" id="CHEBI:60240"/>
    </ligand>
</feature>
<dbReference type="PANTHER" id="PTHR10907:SF47">
    <property type="entry name" value="REGUCALCIN"/>
    <property type="match status" value="1"/>
</dbReference>
<name>A0A4R3YXG6_9GAMM</name>